<feature type="region of interest" description="Disordered" evidence="1">
    <location>
        <begin position="381"/>
        <end position="415"/>
    </location>
</feature>
<proteinExistence type="predicted"/>
<comment type="caution">
    <text evidence="2">The sequence shown here is derived from an EMBL/GenBank/DDBJ whole genome shotgun (WGS) entry which is preliminary data.</text>
</comment>
<keyword evidence="3" id="KW-1185">Reference proteome</keyword>
<accession>A0ABS5BSL1</accession>
<gene>
    <name evidence="2" type="ORF">J8F10_15710</name>
</gene>
<name>A0ABS5BSL1_9BACT</name>
<evidence type="ECO:0000313" key="3">
    <source>
        <dbReference type="Proteomes" id="UP000676565"/>
    </source>
</evidence>
<evidence type="ECO:0000256" key="1">
    <source>
        <dbReference type="SAM" id="MobiDB-lite"/>
    </source>
</evidence>
<dbReference type="Proteomes" id="UP000676565">
    <property type="component" value="Unassembled WGS sequence"/>
</dbReference>
<evidence type="ECO:0000313" key="2">
    <source>
        <dbReference type="EMBL" id="MBP3956718.1"/>
    </source>
</evidence>
<reference evidence="2 3" key="1">
    <citation type="submission" date="2021-04" db="EMBL/GenBank/DDBJ databases">
        <authorList>
            <person name="Ivanova A."/>
        </authorList>
    </citation>
    <scope>NUCLEOTIDE SEQUENCE [LARGE SCALE GENOMIC DNA]</scope>
    <source>
        <strain evidence="2 3">G18</strain>
    </source>
</reference>
<protein>
    <recommendedName>
        <fullName evidence="4">OmpR/PhoB-type domain-containing protein</fullName>
    </recommendedName>
</protein>
<dbReference type="EMBL" id="JAGKQQ010000001">
    <property type="protein sequence ID" value="MBP3956718.1"/>
    <property type="molecule type" value="Genomic_DNA"/>
</dbReference>
<sequence length="415" mass="44910">MTTSPMTAILARAEWPEPVLDARAVARWPTGAFDELVARGLLAEVGPAGAVVCDACASDHVEPVRWVRAPDLPPRACISCPEFGVVWFDPADLRRWVVRLRTLARLVSGALGASGEVVERVPGRVWKLGTVRASGRSWTGFLAVGLTRPDAAAVIESVPELWSPNALVFVPSAVPASSLWAPDPKPTVLALCDLLAPGTDSFALDRDTFTAALPPGERSKLKGPARTFVAPPGTTWDRVELLVGEHDVRVRAGHRRAVRVRRSRVRGRAQADVPDDVWAVLRVLARLGGALGTGDQITTKGNDLKQKVSTLRERLRALVGLDGDPFHRTPRGRPYRARFAIRSAGAATFPAPPGATWDDVTVTEVEPGILAIAVAIEARDRVRSGRRRRRSRPVGRRDRRARPPDPLHAGGSRAH</sequence>
<evidence type="ECO:0008006" key="4">
    <source>
        <dbReference type="Google" id="ProtNLM"/>
    </source>
</evidence>
<feature type="compositionally biased region" description="Basic residues" evidence="1">
    <location>
        <begin position="384"/>
        <end position="400"/>
    </location>
</feature>
<organism evidence="2 3">
    <name type="scientific">Gemmata palustris</name>
    <dbReference type="NCBI Taxonomy" id="2822762"/>
    <lineage>
        <taxon>Bacteria</taxon>
        <taxon>Pseudomonadati</taxon>
        <taxon>Planctomycetota</taxon>
        <taxon>Planctomycetia</taxon>
        <taxon>Gemmatales</taxon>
        <taxon>Gemmataceae</taxon>
        <taxon>Gemmata</taxon>
    </lineage>
</organism>
<dbReference type="RefSeq" id="WP_210655101.1">
    <property type="nucleotide sequence ID" value="NZ_JAGKQQ010000001.1"/>
</dbReference>